<comment type="caution">
    <text evidence="3">The sequence shown here is derived from an EMBL/GenBank/DDBJ whole genome shotgun (WGS) entry which is preliminary data.</text>
</comment>
<dbReference type="Pfam" id="PF01757">
    <property type="entry name" value="Acyl_transf_3"/>
    <property type="match status" value="1"/>
</dbReference>
<reference evidence="3 4" key="1">
    <citation type="submission" date="2020-08" db="EMBL/GenBank/DDBJ databases">
        <title>Genomic Encyclopedia of Type Strains, Phase IV (KMG-IV): sequencing the most valuable type-strain genomes for metagenomic binning, comparative biology and taxonomic classification.</title>
        <authorList>
            <person name="Goeker M."/>
        </authorList>
    </citation>
    <scope>NUCLEOTIDE SEQUENCE [LARGE SCALE GENOMIC DNA]</scope>
    <source>
        <strain evidence="3 4">DSM 19512</strain>
    </source>
</reference>
<evidence type="ECO:0000313" key="3">
    <source>
        <dbReference type="EMBL" id="MBB3878405.1"/>
    </source>
</evidence>
<dbReference type="PANTHER" id="PTHR23028:SF131">
    <property type="entry name" value="BLR2367 PROTEIN"/>
    <property type="match status" value="1"/>
</dbReference>
<feature type="transmembrane region" description="Helical" evidence="1">
    <location>
        <begin position="305"/>
        <end position="324"/>
    </location>
</feature>
<feature type="transmembrane region" description="Helical" evidence="1">
    <location>
        <begin position="209"/>
        <end position="227"/>
    </location>
</feature>
<dbReference type="GO" id="GO:0016020">
    <property type="term" value="C:membrane"/>
    <property type="evidence" value="ECO:0007669"/>
    <property type="project" value="TreeGrafter"/>
</dbReference>
<dbReference type="RefSeq" id="WP_183950556.1">
    <property type="nucleotide sequence ID" value="NZ_JACIDH010000001.1"/>
</dbReference>
<protein>
    <submittedName>
        <fullName evidence="3">Exopolysaccharide production protein ExoZ</fullName>
    </submittedName>
</protein>
<sequence>MTAGVERHRLAGIEALRGVAAIAVLLCHAATHVDLAFGTPTLRALMRPGHNGVDLFFVLSGFLLLFIHRRDVGQPAAMARYARRRVMRIYPVYWLALAATIAMALAGGHGWPAPGRVLLSILLWPSTTVPLHPLAWTLQYEVMFYLIFALLLLRRVAGLAAMALWLLAIVTAQVVPIGGGLATNIFAIEFFFGMAAAQMLHSRPPPPRVAAGIAAAGAIVFLGGWVMEAAGRLYGYGVAARLVYGLSAAAMIGGAAGSEARLRWPPSLIGIGRASYAIYLFHLIGIGVAWQIGMRLGVALPPIPWFILLVLAGGLLGVAVHITVERPLLRWMRRGG</sequence>
<feature type="transmembrane region" description="Helical" evidence="1">
    <location>
        <begin position="174"/>
        <end position="197"/>
    </location>
</feature>
<feature type="transmembrane region" description="Helical" evidence="1">
    <location>
        <begin position="12"/>
        <end position="31"/>
    </location>
</feature>
<name>A0A7W6A9A6_9SPHN</name>
<keyword evidence="4" id="KW-1185">Reference proteome</keyword>
<dbReference type="GO" id="GO:0016747">
    <property type="term" value="F:acyltransferase activity, transferring groups other than amino-acyl groups"/>
    <property type="evidence" value="ECO:0007669"/>
    <property type="project" value="InterPro"/>
</dbReference>
<feature type="transmembrane region" description="Helical" evidence="1">
    <location>
        <begin position="89"/>
        <end position="111"/>
    </location>
</feature>
<keyword evidence="1" id="KW-0812">Transmembrane</keyword>
<feature type="domain" description="Acyltransferase 3" evidence="2">
    <location>
        <begin position="11"/>
        <end position="316"/>
    </location>
</feature>
<proteinExistence type="predicted"/>
<dbReference type="GO" id="GO:0000271">
    <property type="term" value="P:polysaccharide biosynthetic process"/>
    <property type="evidence" value="ECO:0007669"/>
    <property type="project" value="TreeGrafter"/>
</dbReference>
<dbReference type="AlphaFoldDB" id="A0A7W6A9A6"/>
<dbReference type="InterPro" id="IPR050879">
    <property type="entry name" value="Acyltransferase_3"/>
</dbReference>
<keyword evidence="1" id="KW-1133">Transmembrane helix</keyword>
<keyword evidence="1" id="KW-0472">Membrane</keyword>
<dbReference type="EMBL" id="JACIDH010000001">
    <property type="protein sequence ID" value="MBB3878405.1"/>
    <property type="molecule type" value="Genomic_DNA"/>
</dbReference>
<evidence type="ECO:0000256" key="1">
    <source>
        <dbReference type="SAM" id="Phobius"/>
    </source>
</evidence>
<evidence type="ECO:0000313" key="4">
    <source>
        <dbReference type="Proteomes" id="UP000538670"/>
    </source>
</evidence>
<dbReference type="Proteomes" id="UP000538670">
    <property type="component" value="Unassembled WGS sequence"/>
</dbReference>
<evidence type="ECO:0000259" key="2">
    <source>
        <dbReference type="Pfam" id="PF01757"/>
    </source>
</evidence>
<accession>A0A7W6A9A6</accession>
<organism evidence="3 4">
    <name type="scientific">Sphingomonas pseudosanguinis</name>
    <dbReference type="NCBI Taxonomy" id="413712"/>
    <lineage>
        <taxon>Bacteria</taxon>
        <taxon>Pseudomonadati</taxon>
        <taxon>Pseudomonadota</taxon>
        <taxon>Alphaproteobacteria</taxon>
        <taxon>Sphingomonadales</taxon>
        <taxon>Sphingomonadaceae</taxon>
        <taxon>Sphingomonas</taxon>
    </lineage>
</organism>
<feature type="transmembrane region" description="Helical" evidence="1">
    <location>
        <begin position="51"/>
        <end position="68"/>
    </location>
</feature>
<dbReference type="InterPro" id="IPR002656">
    <property type="entry name" value="Acyl_transf_3_dom"/>
</dbReference>
<dbReference type="PANTHER" id="PTHR23028">
    <property type="entry name" value="ACETYLTRANSFERASE"/>
    <property type="match status" value="1"/>
</dbReference>
<gene>
    <name evidence="3" type="ORF">GGR48_000808</name>
</gene>
<feature type="transmembrane region" description="Helical" evidence="1">
    <location>
        <begin position="233"/>
        <end position="255"/>
    </location>
</feature>
<feature type="transmembrane region" description="Helical" evidence="1">
    <location>
        <begin position="276"/>
        <end position="293"/>
    </location>
</feature>